<accession>A0ABN9R537</accession>
<feature type="compositionally biased region" description="Polar residues" evidence="1">
    <location>
        <begin position="18"/>
        <end position="28"/>
    </location>
</feature>
<keyword evidence="3" id="KW-1185">Reference proteome</keyword>
<proteinExistence type="predicted"/>
<feature type="non-terminal residue" evidence="2">
    <location>
        <position position="181"/>
    </location>
</feature>
<sequence>WAPRSSTCRRRPSRFSSWATRATTTTNPAQEATMTGRIAGEAATIHGVVVQTRGRRGGGGSSRGTCPGTPPDPKRLVSTMATTAAPSLPSLPNAESGDLGPEFPDICDGTRDAGTQTSALHAATLRSTAGQAVSIAMERMVNALVGASGRLRRAAAVIDGDSGLQGRAGPPERGAEFPQAP</sequence>
<feature type="region of interest" description="Disordered" evidence="1">
    <location>
        <begin position="50"/>
        <end position="74"/>
    </location>
</feature>
<dbReference type="EMBL" id="CAUYUJ010005513">
    <property type="protein sequence ID" value="CAK0813903.1"/>
    <property type="molecule type" value="Genomic_DNA"/>
</dbReference>
<name>A0ABN9R537_9DINO</name>
<evidence type="ECO:0000256" key="1">
    <source>
        <dbReference type="SAM" id="MobiDB-lite"/>
    </source>
</evidence>
<evidence type="ECO:0000313" key="2">
    <source>
        <dbReference type="EMBL" id="CAK0813903.1"/>
    </source>
</evidence>
<comment type="caution">
    <text evidence="2">The sequence shown here is derived from an EMBL/GenBank/DDBJ whole genome shotgun (WGS) entry which is preliminary data.</text>
</comment>
<gene>
    <name evidence="2" type="ORF">PCOR1329_LOCUS17680</name>
</gene>
<feature type="region of interest" description="Disordered" evidence="1">
    <location>
        <begin position="1"/>
        <end position="28"/>
    </location>
</feature>
<protein>
    <submittedName>
        <fullName evidence="2">Uncharacterized protein</fullName>
    </submittedName>
</protein>
<organism evidence="2 3">
    <name type="scientific">Prorocentrum cordatum</name>
    <dbReference type="NCBI Taxonomy" id="2364126"/>
    <lineage>
        <taxon>Eukaryota</taxon>
        <taxon>Sar</taxon>
        <taxon>Alveolata</taxon>
        <taxon>Dinophyceae</taxon>
        <taxon>Prorocentrales</taxon>
        <taxon>Prorocentraceae</taxon>
        <taxon>Prorocentrum</taxon>
    </lineage>
</organism>
<evidence type="ECO:0000313" key="3">
    <source>
        <dbReference type="Proteomes" id="UP001189429"/>
    </source>
</evidence>
<feature type="non-terminal residue" evidence="2">
    <location>
        <position position="1"/>
    </location>
</feature>
<feature type="region of interest" description="Disordered" evidence="1">
    <location>
        <begin position="159"/>
        <end position="181"/>
    </location>
</feature>
<reference evidence="2" key="1">
    <citation type="submission" date="2023-10" db="EMBL/GenBank/DDBJ databases">
        <authorList>
            <person name="Chen Y."/>
            <person name="Shah S."/>
            <person name="Dougan E. K."/>
            <person name="Thang M."/>
            <person name="Chan C."/>
        </authorList>
    </citation>
    <scope>NUCLEOTIDE SEQUENCE [LARGE SCALE GENOMIC DNA]</scope>
</reference>
<dbReference type="Proteomes" id="UP001189429">
    <property type="component" value="Unassembled WGS sequence"/>
</dbReference>